<dbReference type="PROSITE" id="PS51736">
    <property type="entry name" value="RECOMBINASES_3"/>
    <property type="match status" value="1"/>
</dbReference>
<dbReference type="RefSeq" id="WP_120666363.1">
    <property type="nucleotide sequence ID" value="NZ_AZRV01000006.1"/>
</dbReference>
<dbReference type="PANTHER" id="PTHR30461">
    <property type="entry name" value="DNA-INVERTASE FROM LAMBDOID PROPHAGE"/>
    <property type="match status" value="1"/>
</dbReference>
<evidence type="ECO:0000259" key="3">
    <source>
        <dbReference type="PROSITE" id="PS51737"/>
    </source>
</evidence>
<evidence type="ECO:0000256" key="1">
    <source>
        <dbReference type="SAM" id="Coils"/>
    </source>
</evidence>
<name>A0A420VJ12_9BACI</name>
<gene>
    <name evidence="4" type="ORF">Cdeb_02839</name>
</gene>
<comment type="caution">
    <text evidence="4">The sequence shown here is derived from an EMBL/GenBank/DDBJ whole genome shotgun (WGS) entry which is preliminary data.</text>
</comment>
<dbReference type="Gene3D" id="3.40.50.1390">
    <property type="entry name" value="Resolvase, N-terminal catalytic domain"/>
    <property type="match status" value="1"/>
</dbReference>
<evidence type="ECO:0000313" key="5">
    <source>
        <dbReference type="Proteomes" id="UP000286235"/>
    </source>
</evidence>
<evidence type="ECO:0000259" key="2">
    <source>
        <dbReference type="PROSITE" id="PS51736"/>
    </source>
</evidence>
<feature type="domain" description="Recombinase" evidence="3">
    <location>
        <begin position="178"/>
        <end position="309"/>
    </location>
</feature>
<dbReference type="InterPro" id="IPR036162">
    <property type="entry name" value="Resolvase-like_N_sf"/>
</dbReference>
<dbReference type="GO" id="GO:0000150">
    <property type="term" value="F:DNA strand exchange activity"/>
    <property type="evidence" value="ECO:0007669"/>
    <property type="project" value="InterPro"/>
</dbReference>
<keyword evidence="1" id="KW-0175">Coiled coil</keyword>
<dbReference type="Pfam" id="PF07508">
    <property type="entry name" value="Recombinase"/>
    <property type="match status" value="1"/>
</dbReference>
<dbReference type="Pfam" id="PF00239">
    <property type="entry name" value="Resolvase"/>
    <property type="match status" value="1"/>
</dbReference>
<dbReference type="PANTHER" id="PTHR30461:SF23">
    <property type="entry name" value="DNA RECOMBINASE-RELATED"/>
    <property type="match status" value="1"/>
</dbReference>
<dbReference type="EMBL" id="AZRV01000006">
    <property type="protein sequence ID" value="RKO63577.1"/>
    <property type="molecule type" value="Genomic_DNA"/>
</dbReference>
<protein>
    <submittedName>
        <fullName evidence="4">Site-specific recombinase, DNA invertase Pin-like protein</fullName>
    </submittedName>
</protein>
<dbReference type="InterPro" id="IPR050639">
    <property type="entry name" value="SSR_resolvase"/>
</dbReference>
<dbReference type="SMART" id="SM00857">
    <property type="entry name" value="Resolvase"/>
    <property type="match status" value="1"/>
</dbReference>
<dbReference type="GO" id="GO:0003677">
    <property type="term" value="F:DNA binding"/>
    <property type="evidence" value="ECO:0007669"/>
    <property type="project" value="InterPro"/>
</dbReference>
<dbReference type="Gene3D" id="3.90.1750.20">
    <property type="entry name" value="Putative Large Serine Recombinase, Chain B, Domain 2"/>
    <property type="match status" value="1"/>
</dbReference>
<keyword evidence="5" id="KW-1185">Reference proteome</keyword>
<dbReference type="Pfam" id="PF13408">
    <property type="entry name" value="Zn_ribbon_recom"/>
    <property type="match status" value="1"/>
</dbReference>
<proteinExistence type="predicted"/>
<dbReference type="AlphaFoldDB" id="A0A420VJ12"/>
<organism evidence="4 5">
    <name type="scientific">Caldibacillus debilis GB1</name>
    <dbReference type="NCBI Taxonomy" id="1339248"/>
    <lineage>
        <taxon>Bacteria</taxon>
        <taxon>Bacillati</taxon>
        <taxon>Bacillota</taxon>
        <taxon>Bacilli</taxon>
        <taxon>Bacillales</taxon>
        <taxon>Bacillaceae</taxon>
        <taxon>Caldibacillus</taxon>
    </lineage>
</organism>
<dbReference type="SUPFAM" id="SSF53041">
    <property type="entry name" value="Resolvase-like"/>
    <property type="match status" value="1"/>
</dbReference>
<dbReference type="InterPro" id="IPR038109">
    <property type="entry name" value="DNA_bind_recomb_sf"/>
</dbReference>
<feature type="domain" description="Resolvase/invertase-type recombinase catalytic" evidence="2">
    <location>
        <begin position="22"/>
        <end position="171"/>
    </location>
</feature>
<evidence type="ECO:0000313" key="4">
    <source>
        <dbReference type="EMBL" id="RKO63577.1"/>
    </source>
</evidence>
<feature type="coiled-coil region" evidence="1">
    <location>
        <begin position="395"/>
        <end position="478"/>
    </location>
</feature>
<dbReference type="PROSITE" id="PS51737">
    <property type="entry name" value="RECOMBINASE_DNA_BIND"/>
    <property type="match status" value="1"/>
</dbReference>
<dbReference type="CDD" id="cd00338">
    <property type="entry name" value="Ser_Recombinase"/>
    <property type="match status" value="1"/>
</dbReference>
<reference evidence="4 5" key="1">
    <citation type="submission" date="2013-12" db="EMBL/GenBank/DDBJ databases">
        <title>Genome and proteome characterization of Caldibacillus debilis GB1 derived from a cellulolytic aero-tolerant co-culture.</title>
        <authorList>
            <person name="Wushke S.T."/>
            <person name="Zhang X."/>
            <person name="Fristensky B."/>
            <person name="Wilkins J.A."/>
            <person name="Levin D.B."/>
            <person name="Sparling R."/>
        </authorList>
    </citation>
    <scope>NUCLEOTIDE SEQUENCE [LARGE SCALE GENOMIC DNA]</scope>
    <source>
        <strain evidence="4 5">GB1</strain>
    </source>
</reference>
<accession>A0A420VJ12</accession>
<sequence>MELTPIEFKKDTEKIIPYSEYPYAVYVRISTDKEEQMTSPENQIEICRNWLEKNNYEWNDGSVLYDEQSGTVLIDRAAMQLILEKARRREIKMVVFKSISRLARDLKDALDIKETLISHGVRLVTIEEGYDSLYEGKNDMKFEIFSLFAAQYPKTLSVSISAALAAKVRRGEAIGPAPFGYKIEGENLVINEEEAPTIRQIFKWYVEDGYGFKSITKMLNEEMIKGNVSRPRKKDKWQVTSVQRIIKNPTYAGYFVHGRYTTVKQNGRKKFIENPREKWMVYENHHPAIIPKEMWEAANNKRMKKVKTKVTPWNEFRGIAKCSECGSNMVIIQTGNKKNKGGHWNYIKCSSYRRAGQYGCVNHAPILYEDFRELIIKRLKRKGKNIKLKLESGIVQKRKNEIAALEKEKLSLEQKRKRLIDLYLEDGLISKEEFQEKRKQYEDRIREIEDRIFLLSQEQNTTKEIKTIEDAFQQLENIDQDLYHVFKTLIDQIIVHPDGKIEILYKFKV</sequence>
<dbReference type="InterPro" id="IPR025827">
    <property type="entry name" value="Zn_ribbon_recom_dom"/>
</dbReference>
<dbReference type="InterPro" id="IPR006119">
    <property type="entry name" value="Resolv_N"/>
</dbReference>
<dbReference type="InterPro" id="IPR011109">
    <property type="entry name" value="DNA_bind_recombinase_dom"/>
</dbReference>
<dbReference type="Proteomes" id="UP000286235">
    <property type="component" value="Unassembled WGS sequence"/>
</dbReference>